<gene>
    <name evidence="1" type="ORF">GXW76_13125</name>
</gene>
<reference evidence="1" key="2">
    <citation type="journal article" date="2021" name="Syst. Appl. Microbiol.">
        <title>Roseomonas hellenica sp. nov., isolated from roots of wild-growing Alkanna tinctoria.</title>
        <authorList>
            <person name="Rat A."/>
            <person name="Naranjo H.D."/>
            <person name="Lebbe L."/>
            <person name="Cnockaert M."/>
            <person name="Krigas N."/>
            <person name="Grigoriadou K."/>
            <person name="Maloupa E."/>
            <person name="Willems A."/>
        </authorList>
    </citation>
    <scope>NUCLEOTIDE SEQUENCE</scope>
    <source>
        <strain evidence="1">LMG 31231</strain>
    </source>
</reference>
<comment type="caution">
    <text evidence="1">The sequence shown here is derived from an EMBL/GenBank/DDBJ whole genome shotgun (WGS) entry which is preliminary data.</text>
</comment>
<name>A0A9X9WY88_9PROT</name>
<organism evidence="1 2">
    <name type="scientific">Neoroseomonas soli</name>
    <dbReference type="NCBI Taxonomy" id="1081025"/>
    <lineage>
        <taxon>Bacteria</taxon>
        <taxon>Pseudomonadati</taxon>
        <taxon>Pseudomonadota</taxon>
        <taxon>Alphaproteobacteria</taxon>
        <taxon>Acetobacterales</taxon>
        <taxon>Acetobacteraceae</taxon>
        <taxon>Neoroseomonas</taxon>
    </lineage>
</organism>
<protein>
    <submittedName>
        <fullName evidence="1">Uncharacterized protein</fullName>
    </submittedName>
</protein>
<proteinExistence type="predicted"/>
<dbReference type="RefSeq" id="WP_211862517.1">
    <property type="nucleotide sequence ID" value="NZ_JAAEDM010000033.1"/>
</dbReference>
<reference evidence="1" key="1">
    <citation type="submission" date="2020-01" db="EMBL/GenBank/DDBJ databases">
        <authorList>
            <person name="Rat A."/>
        </authorList>
    </citation>
    <scope>NUCLEOTIDE SEQUENCE</scope>
    <source>
        <strain evidence="1">LMG 31231</strain>
    </source>
</reference>
<keyword evidence="2" id="KW-1185">Reference proteome</keyword>
<evidence type="ECO:0000313" key="2">
    <source>
        <dbReference type="Proteomes" id="UP001138751"/>
    </source>
</evidence>
<dbReference type="AlphaFoldDB" id="A0A9X9WY88"/>
<evidence type="ECO:0000313" key="1">
    <source>
        <dbReference type="EMBL" id="MBR0672117.1"/>
    </source>
</evidence>
<dbReference type="Proteomes" id="UP001138751">
    <property type="component" value="Unassembled WGS sequence"/>
</dbReference>
<accession>A0A9X9WY88</accession>
<dbReference type="EMBL" id="JAAEDM010000033">
    <property type="protein sequence ID" value="MBR0672117.1"/>
    <property type="molecule type" value="Genomic_DNA"/>
</dbReference>
<sequence>MPRGGQSFHGFRTGALAVTVMTDGAKIRSDMAAAGVSTAPLPAKR</sequence>